<gene>
    <name evidence="12" type="ORF">RS030_3412</name>
</gene>
<organism evidence="12 13">
    <name type="scientific">Cryptosporidium xiaoi</name>
    <dbReference type="NCBI Taxonomy" id="659607"/>
    <lineage>
        <taxon>Eukaryota</taxon>
        <taxon>Sar</taxon>
        <taxon>Alveolata</taxon>
        <taxon>Apicomplexa</taxon>
        <taxon>Conoidasida</taxon>
        <taxon>Coccidia</taxon>
        <taxon>Eucoccidiorida</taxon>
        <taxon>Eimeriorina</taxon>
        <taxon>Cryptosporidiidae</taxon>
        <taxon>Cryptosporidium</taxon>
    </lineage>
</organism>
<evidence type="ECO:0000256" key="9">
    <source>
        <dbReference type="ARBA" id="ARBA00047899"/>
    </source>
</evidence>
<evidence type="ECO:0000313" key="12">
    <source>
        <dbReference type="EMBL" id="KAK6588649.1"/>
    </source>
</evidence>
<sequence length="221" mass="25660">MDAFVKKYYNSENEVTGIEINRNICKLLFQGAEAKIFEANLLGKRIIIKHRFEKKYRQVHLDRNLRNSRITKESRNLVKCFINGINCPNVHFVDVNNGIIIMDYIHGVTLNNYLNKICCESEKIDNNLREISYEIGRAISNLHNYVIHGDLTASNIIINEEKDEYGCYKNLINFIDFGLSYCDSLTIEDKAVDLYVLERSLEVTHPNINIVSQILLFLSHK</sequence>
<dbReference type="InterPro" id="IPR008266">
    <property type="entry name" value="Tyr_kinase_AS"/>
</dbReference>
<keyword evidence="8" id="KW-0067">ATP-binding</keyword>
<keyword evidence="4" id="KW-0808">Transferase</keyword>
<protein>
    <recommendedName>
        <fullName evidence="2">non-specific serine/threonine protein kinase</fullName>
        <ecNumber evidence="2">2.7.11.1</ecNumber>
    </recommendedName>
</protein>
<dbReference type="Proteomes" id="UP001311799">
    <property type="component" value="Unassembled WGS sequence"/>
</dbReference>
<dbReference type="PANTHER" id="PTHR12209">
    <property type="entry name" value="NON-SPECIFIC SERINE/THREONINE PROTEIN KINASE"/>
    <property type="match status" value="1"/>
</dbReference>
<comment type="catalytic activity">
    <reaction evidence="9">
        <text>L-threonyl-[protein] + ATP = O-phospho-L-threonyl-[protein] + ADP + H(+)</text>
        <dbReference type="Rhea" id="RHEA:46608"/>
        <dbReference type="Rhea" id="RHEA-COMP:11060"/>
        <dbReference type="Rhea" id="RHEA-COMP:11605"/>
        <dbReference type="ChEBI" id="CHEBI:15378"/>
        <dbReference type="ChEBI" id="CHEBI:30013"/>
        <dbReference type="ChEBI" id="CHEBI:30616"/>
        <dbReference type="ChEBI" id="CHEBI:61977"/>
        <dbReference type="ChEBI" id="CHEBI:456216"/>
        <dbReference type="EC" id="2.7.11.1"/>
    </reaction>
</comment>
<name>A0AAV9XX28_9CRYT</name>
<evidence type="ECO:0000313" key="13">
    <source>
        <dbReference type="Proteomes" id="UP001311799"/>
    </source>
</evidence>
<reference evidence="12 13" key="1">
    <citation type="submission" date="2023-10" db="EMBL/GenBank/DDBJ databases">
        <title>Comparative genomics analysis reveals potential genetic determinants of host preference in Cryptosporidium xiaoi.</title>
        <authorList>
            <person name="Xiao L."/>
            <person name="Li J."/>
        </authorList>
    </citation>
    <scope>NUCLEOTIDE SEQUENCE [LARGE SCALE GENOMIC DNA]</scope>
    <source>
        <strain evidence="12 13">52996</strain>
    </source>
</reference>
<dbReference type="Gene3D" id="3.30.200.20">
    <property type="entry name" value="Phosphorylase Kinase, domain 1"/>
    <property type="match status" value="1"/>
</dbReference>
<evidence type="ECO:0000256" key="8">
    <source>
        <dbReference type="ARBA" id="ARBA00022840"/>
    </source>
</evidence>
<evidence type="ECO:0000256" key="7">
    <source>
        <dbReference type="ARBA" id="ARBA00022777"/>
    </source>
</evidence>
<dbReference type="InterPro" id="IPR018934">
    <property type="entry name" value="RIO_dom"/>
</dbReference>
<dbReference type="GO" id="GO:0070525">
    <property type="term" value="P:tRNA threonylcarbamoyladenosine metabolic process"/>
    <property type="evidence" value="ECO:0007669"/>
    <property type="project" value="TreeGrafter"/>
</dbReference>
<dbReference type="EC" id="2.7.11.1" evidence="2"/>
<evidence type="ECO:0000256" key="3">
    <source>
        <dbReference type="ARBA" id="ARBA00022527"/>
    </source>
</evidence>
<evidence type="ECO:0000256" key="2">
    <source>
        <dbReference type="ARBA" id="ARBA00012513"/>
    </source>
</evidence>
<evidence type="ECO:0000256" key="4">
    <source>
        <dbReference type="ARBA" id="ARBA00022679"/>
    </source>
</evidence>
<accession>A0AAV9XX28</accession>
<feature type="domain" description="Protein kinase" evidence="11">
    <location>
        <begin position="22"/>
        <end position="221"/>
    </location>
</feature>
<keyword evidence="13" id="KW-1185">Reference proteome</keyword>
<dbReference type="GO" id="GO:0008033">
    <property type="term" value="P:tRNA processing"/>
    <property type="evidence" value="ECO:0007669"/>
    <property type="project" value="UniProtKB-KW"/>
</dbReference>
<dbReference type="InterPro" id="IPR000719">
    <property type="entry name" value="Prot_kinase_dom"/>
</dbReference>
<comment type="similarity">
    <text evidence="1">Belongs to the protein kinase superfamily. BUD32 family.</text>
</comment>
<dbReference type="Pfam" id="PF01163">
    <property type="entry name" value="RIO1"/>
    <property type="match status" value="1"/>
</dbReference>
<dbReference type="GO" id="GO:0005829">
    <property type="term" value="C:cytosol"/>
    <property type="evidence" value="ECO:0007669"/>
    <property type="project" value="TreeGrafter"/>
</dbReference>
<dbReference type="AlphaFoldDB" id="A0AAV9XX28"/>
<dbReference type="PROSITE" id="PS50011">
    <property type="entry name" value="PROTEIN_KINASE_DOM"/>
    <property type="match status" value="1"/>
</dbReference>
<proteinExistence type="inferred from homology"/>
<evidence type="ECO:0000256" key="10">
    <source>
        <dbReference type="ARBA" id="ARBA00048679"/>
    </source>
</evidence>
<dbReference type="InterPro" id="IPR011009">
    <property type="entry name" value="Kinase-like_dom_sf"/>
</dbReference>
<dbReference type="InterPro" id="IPR022495">
    <property type="entry name" value="Bud32"/>
</dbReference>
<dbReference type="FunFam" id="3.30.200.20:FF:000201">
    <property type="entry name" value="TP53-regulating kinase isoform X1"/>
    <property type="match status" value="1"/>
</dbReference>
<comment type="caution">
    <text evidence="12">The sequence shown here is derived from an EMBL/GenBank/DDBJ whole genome shotgun (WGS) entry which is preliminary data.</text>
</comment>
<dbReference type="PANTHER" id="PTHR12209:SF0">
    <property type="entry name" value="EKC_KEOPS COMPLEX SUBUNIT TP53RK"/>
    <property type="match status" value="1"/>
</dbReference>
<evidence type="ECO:0000259" key="11">
    <source>
        <dbReference type="PROSITE" id="PS50011"/>
    </source>
</evidence>
<dbReference type="SUPFAM" id="SSF56112">
    <property type="entry name" value="Protein kinase-like (PK-like)"/>
    <property type="match status" value="1"/>
</dbReference>
<dbReference type="GO" id="GO:0005634">
    <property type="term" value="C:nucleus"/>
    <property type="evidence" value="ECO:0007669"/>
    <property type="project" value="TreeGrafter"/>
</dbReference>
<evidence type="ECO:0000256" key="1">
    <source>
        <dbReference type="ARBA" id="ARBA00010630"/>
    </source>
</evidence>
<dbReference type="Gene3D" id="1.10.510.10">
    <property type="entry name" value="Transferase(Phosphotransferase) domain 1"/>
    <property type="match status" value="1"/>
</dbReference>
<keyword evidence="5" id="KW-0819">tRNA processing</keyword>
<dbReference type="EMBL" id="JAWDEY010000031">
    <property type="protein sequence ID" value="KAK6588649.1"/>
    <property type="molecule type" value="Genomic_DNA"/>
</dbReference>
<dbReference type="NCBIfam" id="TIGR03724">
    <property type="entry name" value="arch_bud32"/>
    <property type="match status" value="1"/>
</dbReference>
<evidence type="ECO:0000256" key="5">
    <source>
        <dbReference type="ARBA" id="ARBA00022694"/>
    </source>
</evidence>
<keyword evidence="7" id="KW-0418">Kinase</keyword>
<dbReference type="GO" id="GO:0000408">
    <property type="term" value="C:EKC/KEOPS complex"/>
    <property type="evidence" value="ECO:0007669"/>
    <property type="project" value="UniProtKB-ARBA"/>
</dbReference>
<dbReference type="PROSITE" id="PS00109">
    <property type="entry name" value="PROTEIN_KINASE_TYR"/>
    <property type="match status" value="1"/>
</dbReference>
<keyword evidence="6" id="KW-0547">Nucleotide-binding</keyword>
<evidence type="ECO:0000256" key="6">
    <source>
        <dbReference type="ARBA" id="ARBA00022741"/>
    </source>
</evidence>
<dbReference type="GO" id="GO:0004674">
    <property type="term" value="F:protein serine/threonine kinase activity"/>
    <property type="evidence" value="ECO:0007669"/>
    <property type="project" value="UniProtKB-KW"/>
</dbReference>
<keyword evidence="3" id="KW-0723">Serine/threonine-protein kinase</keyword>
<comment type="catalytic activity">
    <reaction evidence="10">
        <text>L-seryl-[protein] + ATP = O-phospho-L-seryl-[protein] + ADP + H(+)</text>
        <dbReference type="Rhea" id="RHEA:17989"/>
        <dbReference type="Rhea" id="RHEA-COMP:9863"/>
        <dbReference type="Rhea" id="RHEA-COMP:11604"/>
        <dbReference type="ChEBI" id="CHEBI:15378"/>
        <dbReference type="ChEBI" id="CHEBI:29999"/>
        <dbReference type="ChEBI" id="CHEBI:30616"/>
        <dbReference type="ChEBI" id="CHEBI:83421"/>
        <dbReference type="ChEBI" id="CHEBI:456216"/>
        <dbReference type="EC" id="2.7.11.1"/>
    </reaction>
</comment>
<dbReference type="GO" id="GO:0005524">
    <property type="term" value="F:ATP binding"/>
    <property type="evidence" value="ECO:0007669"/>
    <property type="project" value="UniProtKB-KW"/>
</dbReference>